<dbReference type="Proteomes" id="UP001642540">
    <property type="component" value="Unassembled WGS sequence"/>
</dbReference>
<dbReference type="PANTHER" id="PTHR12874:SF29">
    <property type="entry name" value="F-BOX ONLY PROTEIN 9"/>
    <property type="match status" value="1"/>
</dbReference>
<dbReference type="SUPFAM" id="SSF81383">
    <property type="entry name" value="F-box domain"/>
    <property type="match status" value="1"/>
</dbReference>
<feature type="region of interest" description="Disordered" evidence="3">
    <location>
        <begin position="66"/>
        <end position="100"/>
    </location>
</feature>
<gene>
    <name evidence="6" type="ORF">ODALV1_LOCUS14018</name>
</gene>
<dbReference type="Gene3D" id="1.20.1280.50">
    <property type="match status" value="1"/>
</dbReference>
<evidence type="ECO:0008006" key="8">
    <source>
        <dbReference type="Google" id="ProtNLM"/>
    </source>
</evidence>
<keyword evidence="1" id="KW-0833">Ubl conjugation pathway</keyword>
<evidence type="ECO:0000256" key="2">
    <source>
        <dbReference type="PROSITE-ProRule" id="PRU00339"/>
    </source>
</evidence>
<feature type="repeat" description="TPR" evidence="2">
    <location>
        <begin position="119"/>
        <end position="152"/>
    </location>
</feature>
<name>A0ABP1QUR8_9HEXA</name>
<keyword evidence="7" id="KW-1185">Reference proteome</keyword>
<dbReference type="Pfam" id="PF19270">
    <property type="entry name" value="FBO_C"/>
    <property type="match status" value="1"/>
</dbReference>
<evidence type="ECO:0000256" key="1">
    <source>
        <dbReference type="ARBA" id="ARBA00022786"/>
    </source>
</evidence>
<feature type="compositionally biased region" description="Polar residues" evidence="3">
    <location>
        <begin position="69"/>
        <end position="95"/>
    </location>
</feature>
<protein>
    <recommendedName>
        <fullName evidence="8">F-box only protein 9</fullName>
    </recommendedName>
</protein>
<evidence type="ECO:0000256" key="3">
    <source>
        <dbReference type="SAM" id="MobiDB-lite"/>
    </source>
</evidence>
<accession>A0ABP1QUR8</accession>
<dbReference type="InterPro" id="IPR019734">
    <property type="entry name" value="TPR_rpt"/>
</dbReference>
<evidence type="ECO:0000259" key="5">
    <source>
        <dbReference type="Pfam" id="PF19270"/>
    </source>
</evidence>
<dbReference type="PROSITE" id="PS50005">
    <property type="entry name" value="TPR"/>
    <property type="match status" value="1"/>
</dbReference>
<dbReference type="EMBL" id="CAXLJM020000043">
    <property type="protein sequence ID" value="CAL8110148.1"/>
    <property type="molecule type" value="Genomic_DNA"/>
</dbReference>
<feature type="compositionally biased region" description="Polar residues" evidence="3">
    <location>
        <begin position="163"/>
        <end position="174"/>
    </location>
</feature>
<sequence length="496" mass="55533">MDSSAGAPKGASKTGKTSGGASTLDAGEDSESESESSSSSSSSKATHTHNIAEELDSFRLQWEAELKKGTNSGTSKRQKNEAVSSSLQESGAPTKSESESLAFVTGGGSVVNASVEDQAKHWFLKGVALERKSELYDAVRCYRRAIQLVPDIEYRIGTANVPNANASETSSSVGTPHESDDESDNDAEKDCEDDDGPLIVKFLKIIEANGWNFFQKAKADNRTHVNELPVEVMSYILRWVISSDLDVRSLDILSNTSRGFYCLCRDEKLWQMACEKVWSDITESNNVFPTFREMFLKRPRVRFDGCYICKVTYIRPGEHSFQDQSYRPWHFVEYYRFIRFLPNGEILFLTTSDEPAVSVNGLRDPKFPRNPTTMRGHYQLYGNNVVSAVVKKPTAAAQTPVFRGRNAKVQPQEVTTFHMQFEIAPVKERSNWMLKWSHYAVYISRCSVGAGKGLIQNQLNNNPTVTSSTFDLNPQKFPPLYFSRVKSYTQKSEGIL</sequence>
<reference evidence="6 7" key="1">
    <citation type="submission" date="2024-08" db="EMBL/GenBank/DDBJ databases">
        <authorList>
            <person name="Cucini C."/>
            <person name="Frati F."/>
        </authorList>
    </citation>
    <scope>NUCLEOTIDE SEQUENCE [LARGE SCALE GENOMIC DNA]</scope>
</reference>
<dbReference type="InterPro" id="IPR001810">
    <property type="entry name" value="F-box_dom"/>
</dbReference>
<evidence type="ECO:0000313" key="6">
    <source>
        <dbReference type="EMBL" id="CAL8110148.1"/>
    </source>
</evidence>
<keyword evidence="2" id="KW-0802">TPR repeat</keyword>
<dbReference type="InterPro" id="IPR045464">
    <property type="entry name" value="Hrt3/FBXO9_C"/>
</dbReference>
<dbReference type="CDD" id="cd22089">
    <property type="entry name" value="F-box_FBXO9"/>
    <property type="match status" value="1"/>
</dbReference>
<feature type="domain" description="F-box" evidence="4">
    <location>
        <begin position="226"/>
        <end position="274"/>
    </location>
</feature>
<dbReference type="Pfam" id="PF12937">
    <property type="entry name" value="F-box-like"/>
    <property type="match status" value="1"/>
</dbReference>
<organism evidence="6 7">
    <name type="scientific">Orchesella dallaii</name>
    <dbReference type="NCBI Taxonomy" id="48710"/>
    <lineage>
        <taxon>Eukaryota</taxon>
        <taxon>Metazoa</taxon>
        <taxon>Ecdysozoa</taxon>
        <taxon>Arthropoda</taxon>
        <taxon>Hexapoda</taxon>
        <taxon>Collembola</taxon>
        <taxon>Entomobryomorpha</taxon>
        <taxon>Entomobryoidea</taxon>
        <taxon>Orchesellidae</taxon>
        <taxon>Orchesellinae</taxon>
        <taxon>Orchesella</taxon>
    </lineage>
</organism>
<feature type="compositionally biased region" description="Acidic residues" evidence="3">
    <location>
        <begin position="179"/>
        <end position="193"/>
    </location>
</feature>
<dbReference type="InterPro" id="IPR036047">
    <property type="entry name" value="F-box-like_dom_sf"/>
</dbReference>
<dbReference type="PANTHER" id="PTHR12874">
    <property type="entry name" value="F-BOX ONLY PROTEIN 48-RELATED"/>
    <property type="match status" value="1"/>
</dbReference>
<comment type="caution">
    <text evidence="6">The sequence shown here is derived from an EMBL/GenBank/DDBJ whole genome shotgun (WGS) entry which is preliminary data.</text>
</comment>
<proteinExistence type="predicted"/>
<feature type="compositionally biased region" description="Low complexity" evidence="3">
    <location>
        <begin position="9"/>
        <end position="23"/>
    </location>
</feature>
<feature type="domain" description="F-box protein Hrt3/FBXO9 C-terminal" evidence="5">
    <location>
        <begin position="290"/>
        <end position="397"/>
    </location>
</feature>
<evidence type="ECO:0000259" key="4">
    <source>
        <dbReference type="Pfam" id="PF12937"/>
    </source>
</evidence>
<dbReference type="SMART" id="SM00028">
    <property type="entry name" value="TPR"/>
    <property type="match status" value="1"/>
</dbReference>
<evidence type="ECO:0000313" key="7">
    <source>
        <dbReference type="Proteomes" id="UP001642540"/>
    </source>
</evidence>
<feature type="region of interest" description="Disordered" evidence="3">
    <location>
        <begin position="1"/>
        <end position="52"/>
    </location>
</feature>
<feature type="region of interest" description="Disordered" evidence="3">
    <location>
        <begin position="163"/>
        <end position="193"/>
    </location>
</feature>